<dbReference type="GO" id="GO:0005524">
    <property type="term" value="F:ATP binding"/>
    <property type="evidence" value="ECO:0007669"/>
    <property type="project" value="UniProtKB-KW"/>
</dbReference>
<dbReference type="Gene3D" id="3.40.50.300">
    <property type="entry name" value="P-loop containing nucleotide triphosphate hydrolases"/>
    <property type="match status" value="2"/>
</dbReference>
<dbReference type="SMART" id="SM00382">
    <property type="entry name" value="AAA"/>
    <property type="match status" value="2"/>
</dbReference>
<accession>A0A841RN96</accession>
<dbReference type="InterPro" id="IPR032524">
    <property type="entry name" value="ABC_tran_C"/>
</dbReference>
<dbReference type="PANTHER" id="PTHR42855">
    <property type="entry name" value="ABC TRANSPORTER ATP-BINDING SUBUNIT"/>
    <property type="match status" value="1"/>
</dbReference>
<dbReference type="CDD" id="cd03221">
    <property type="entry name" value="ABCF_EF-3"/>
    <property type="match status" value="2"/>
</dbReference>
<evidence type="ECO:0000256" key="4">
    <source>
        <dbReference type="SAM" id="Coils"/>
    </source>
</evidence>
<dbReference type="InterPro" id="IPR051309">
    <property type="entry name" value="ABCF_ATPase"/>
</dbReference>
<reference evidence="7 8" key="1">
    <citation type="submission" date="2020-08" db="EMBL/GenBank/DDBJ databases">
        <title>Genomic Encyclopedia of Type Strains, Phase IV (KMG-IV): sequencing the most valuable type-strain genomes for metagenomic binning, comparative biology and taxonomic classification.</title>
        <authorList>
            <person name="Goeker M."/>
        </authorList>
    </citation>
    <scope>NUCLEOTIDE SEQUENCE [LARGE SCALE GENOMIC DNA]</scope>
    <source>
        <strain evidence="7 8">DSM 11805</strain>
    </source>
</reference>
<dbReference type="PROSITE" id="PS00211">
    <property type="entry name" value="ABC_TRANSPORTER_1"/>
    <property type="match status" value="2"/>
</dbReference>
<dbReference type="Pfam" id="PF16326">
    <property type="entry name" value="ABC_tran_CTD"/>
    <property type="match status" value="1"/>
</dbReference>
<gene>
    <name evidence="7" type="ORF">GGQ92_002144</name>
</gene>
<feature type="compositionally biased region" description="Basic and acidic residues" evidence="5">
    <location>
        <begin position="544"/>
        <end position="554"/>
    </location>
</feature>
<dbReference type="PROSITE" id="PS50893">
    <property type="entry name" value="ABC_TRANSPORTER_2"/>
    <property type="match status" value="2"/>
</dbReference>
<dbReference type="InterPro" id="IPR032781">
    <property type="entry name" value="ABC_tran_Xtn"/>
</dbReference>
<evidence type="ECO:0000313" key="7">
    <source>
        <dbReference type="EMBL" id="MBB6513337.1"/>
    </source>
</evidence>
<dbReference type="EMBL" id="JACHON010000010">
    <property type="protein sequence ID" value="MBB6513337.1"/>
    <property type="molecule type" value="Genomic_DNA"/>
</dbReference>
<organism evidence="7 8">
    <name type="scientific">Gracilibacillus halotolerans</name>
    <dbReference type="NCBI Taxonomy" id="74386"/>
    <lineage>
        <taxon>Bacteria</taxon>
        <taxon>Bacillati</taxon>
        <taxon>Bacillota</taxon>
        <taxon>Bacilli</taxon>
        <taxon>Bacillales</taxon>
        <taxon>Bacillaceae</taxon>
        <taxon>Gracilibacillus</taxon>
    </lineage>
</organism>
<dbReference type="Proteomes" id="UP000572212">
    <property type="component" value="Unassembled WGS sequence"/>
</dbReference>
<name>A0A841RN96_9BACI</name>
<dbReference type="FunFam" id="3.40.50.300:FF:000309">
    <property type="entry name" value="ABC transporter ATP-binding protein"/>
    <property type="match status" value="1"/>
</dbReference>
<keyword evidence="8" id="KW-1185">Reference proteome</keyword>
<dbReference type="InterPro" id="IPR003439">
    <property type="entry name" value="ABC_transporter-like_ATP-bd"/>
</dbReference>
<dbReference type="Pfam" id="PF12848">
    <property type="entry name" value="ABC_tran_Xtn"/>
    <property type="match status" value="1"/>
</dbReference>
<dbReference type="GO" id="GO:0003677">
    <property type="term" value="F:DNA binding"/>
    <property type="evidence" value="ECO:0007669"/>
    <property type="project" value="InterPro"/>
</dbReference>
<feature type="region of interest" description="Disordered" evidence="5">
    <location>
        <begin position="544"/>
        <end position="574"/>
    </location>
</feature>
<sequence length="642" mass="74284">MIYLQVNGLTKQYGAEIILSNIKLEVKEKDRIAIVGRNGAGKSTLLKIIAGELSLDEGEIHKPKDVTIGYLAQQAAFDSQETIWDEMLKIFEDLIKQEKKIRALEQQMGDPDVINRKKEYEELLHNYDTLQESFTQAGGYQYESEIKAVLNGLDFPEEFWDKKIHTLSGGQKTRLSLGKLLLSKPDLLLLDEPTNHLDIHTLTWLEAYLMNYPGAVVIVSHDRYFLDKTVRLVYEISRTKAQKFHGNYSNYLIQKAEQYERERKQFEKQQAEIKKTEDFIQKNIARASTTKRAQSRRKQLEKMDRMEQPLADDASAKFSFTIERKTGNDVLKIEDLSFGFSDNTNPLFKGLHLHLQRGDSVALVGPNGVGKSTLLKAIIGYLEPDTGSIQLGANVKIGYYEQEQTQLHMDKTVLTELWDDYPLMNEKDIRTILGNFLFTGDDVLRPVYGLSGGEKARLALAKLMMEKANFLLLDEPTNHLDLDSKEILEAALIDYPGTILFVSHDRYFINKIATQILEMQETGTTLYLGNYDYYVEKKQEEKELEEMNEKERQKNVSTQSSKSQFELDKETKKEQRRIKRRMEEIEELMARLEQKVADNEEMLYQPEIYEDHEKAQEIIEENESLQKEIETLFEEYASLEES</sequence>
<evidence type="ECO:0000256" key="2">
    <source>
        <dbReference type="ARBA" id="ARBA00022741"/>
    </source>
</evidence>
<keyword evidence="4" id="KW-0175">Coiled coil</keyword>
<dbReference type="Pfam" id="PF00005">
    <property type="entry name" value="ABC_tran"/>
    <property type="match status" value="2"/>
</dbReference>
<evidence type="ECO:0000313" key="8">
    <source>
        <dbReference type="Proteomes" id="UP000572212"/>
    </source>
</evidence>
<proteinExistence type="predicted"/>
<dbReference type="PANTHER" id="PTHR42855:SF2">
    <property type="entry name" value="DRUG RESISTANCE ABC TRANSPORTER,ATP-BINDING PROTEIN"/>
    <property type="match status" value="1"/>
</dbReference>
<dbReference type="RefSeq" id="WP_184248326.1">
    <property type="nucleotide sequence ID" value="NZ_BAAACU010000042.1"/>
</dbReference>
<feature type="domain" description="ABC transporter" evidence="6">
    <location>
        <begin position="4"/>
        <end position="263"/>
    </location>
</feature>
<evidence type="ECO:0000256" key="3">
    <source>
        <dbReference type="ARBA" id="ARBA00022840"/>
    </source>
</evidence>
<dbReference type="Gene3D" id="1.10.287.380">
    <property type="entry name" value="Valyl-tRNA synthetase, C-terminal domain"/>
    <property type="match status" value="1"/>
</dbReference>
<dbReference type="FunFam" id="3.40.50.300:FF:000011">
    <property type="entry name" value="Putative ABC transporter ATP-binding component"/>
    <property type="match status" value="1"/>
</dbReference>
<keyword evidence="1" id="KW-0677">Repeat</keyword>
<dbReference type="SUPFAM" id="SSF52540">
    <property type="entry name" value="P-loop containing nucleoside triphosphate hydrolases"/>
    <property type="match status" value="2"/>
</dbReference>
<dbReference type="GO" id="GO:0016887">
    <property type="term" value="F:ATP hydrolysis activity"/>
    <property type="evidence" value="ECO:0007669"/>
    <property type="project" value="InterPro"/>
</dbReference>
<evidence type="ECO:0000259" key="6">
    <source>
        <dbReference type="PROSITE" id="PS50893"/>
    </source>
</evidence>
<dbReference type="InterPro" id="IPR027417">
    <property type="entry name" value="P-loop_NTPase"/>
</dbReference>
<dbReference type="AlphaFoldDB" id="A0A841RN96"/>
<protein>
    <submittedName>
        <fullName evidence="7">ATP-binding cassette subfamily F protein 3</fullName>
    </submittedName>
</protein>
<feature type="compositionally biased region" description="Polar residues" evidence="5">
    <location>
        <begin position="555"/>
        <end position="564"/>
    </location>
</feature>
<evidence type="ECO:0000256" key="1">
    <source>
        <dbReference type="ARBA" id="ARBA00022737"/>
    </source>
</evidence>
<feature type="coiled-coil region" evidence="4">
    <location>
        <begin position="249"/>
        <end position="276"/>
    </location>
</feature>
<dbReference type="InterPro" id="IPR017871">
    <property type="entry name" value="ABC_transporter-like_CS"/>
</dbReference>
<feature type="domain" description="ABC transporter" evidence="6">
    <location>
        <begin position="331"/>
        <end position="547"/>
    </location>
</feature>
<dbReference type="InterPro" id="IPR003593">
    <property type="entry name" value="AAA+_ATPase"/>
</dbReference>
<dbReference type="InterPro" id="IPR037118">
    <property type="entry name" value="Val-tRNA_synth_C_sf"/>
</dbReference>
<comment type="caution">
    <text evidence="7">The sequence shown here is derived from an EMBL/GenBank/DDBJ whole genome shotgun (WGS) entry which is preliminary data.</text>
</comment>
<evidence type="ECO:0000256" key="5">
    <source>
        <dbReference type="SAM" id="MobiDB-lite"/>
    </source>
</evidence>
<keyword evidence="3 7" id="KW-0067">ATP-binding</keyword>
<keyword evidence="2" id="KW-0547">Nucleotide-binding</keyword>